<dbReference type="Gene3D" id="1.10.510.10">
    <property type="entry name" value="Transferase(Phosphotransferase) domain 1"/>
    <property type="match status" value="1"/>
</dbReference>
<dbReference type="PROSITE" id="PS50011">
    <property type="entry name" value="PROTEIN_KINASE_DOM"/>
    <property type="match status" value="1"/>
</dbReference>
<dbReference type="GO" id="GO:0007229">
    <property type="term" value="P:integrin-mediated signaling pathway"/>
    <property type="evidence" value="ECO:0007669"/>
    <property type="project" value="TreeGrafter"/>
</dbReference>
<dbReference type="GO" id="GO:0007160">
    <property type="term" value="P:cell-matrix adhesion"/>
    <property type="evidence" value="ECO:0007669"/>
    <property type="project" value="TreeGrafter"/>
</dbReference>
<dbReference type="EMBL" id="ML014260">
    <property type="protein sequence ID" value="RKO99745.1"/>
    <property type="molecule type" value="Genomic_DNA"/>
</dbReference>
<organism evidence="2 3">
    <name type="scientific">Caulochytrium protostelioides</name>
    <dbReference type="NCBI Taxonomy" id="1555241"/>
    <lineage>
        <taxon>Eukaryota</taxon>
        <taxon>Fungi</taxon>
        <taxon>Fungi incertae sedis</taxon>
        <taxon>Chytridiomycota</taxon>
        <taxon>Chytridiomycota incertae sedis</taxon>
        <taxon>Chytridiomycetes</taxon>
        <taxon>Caulochytriales</taxon>
        <taxon>Caulochytriaceae</taxon>
        <taxon>Caulochytrium</taxon>
    </lineage>
</organism>
<dbReference type="InterPro" id="IPR051681">
    <property type="entry name" value="Ser/Thr_Kinases-Pseudokinases"/>
</dbReference>
<accession>A0A4P9X3W9</accession>
<protein>
    <recommendedName>
        <fullName evidence="1">Protein kinase domain-containing protein</fullName>
    </recommendedName>
</protein>
<reference evidence="3" key="1">
    <citation type="journal article" date="2018" name="Nat. Microbiol.">
        <title>Leveraging single-cell genomics to expand the fungal tree of life.</title>
        <authorList>
            <person name="Ahrendt S.R."/>
            <person name="Quandt C.A."/>
            <person name="Ciobanu D."/>
            <person name="Clum A."/>
            <person name="Salamov A."/>
            <person name="Andreopoulos B."/>
            <person name="Cheng J.F."/>
            <person name="Woyke T."/>
            <person name="Pelin A."/>
            <person name="Henrissat B."/>
            <person name="Reynolds N.K."/>
            <person name="Benny G.L."/>
            <person name="Smith M.E."/>
            <person name="James T.Y."/>
            <person name="Grigoriev I.V."/>
        </authorList>
    </citation>
    <scope>NUCLEOTIDE SEQUENCE [LARGE SCALE GENOMIC DNA]</scope>
    <source>
        <strain evidence="3">ATCC 52028</strain>
    </source>
</reference>
<dbReference type="Proteomes" id="UP000274922">
    <property type="component" value="Unassembled WGS sequence"/>
</dbReference>
<dbReference type="OrthoDB" id="2135964at2759"/>
<feature type="non-terminal residue" evidence="2">
    <location>
        <position position="1"/>
    </location>
</feature>
<name>A0A4P9X3W9_9FUNG</name>
<dbReference type="InterPro" id="IPR001245">
    <property type="entry name" value="Ser-Thr/Tyr_kinase_cat_dom"/>
</dbReference>
<dbReference type="PANTHER" id="PTHR44329:SF57">
    <property type="entry name" value="INTEGRIN-LINKED PROTEIN KINASE"/>
    <property type="match status" value="1"/>
</dbReference>
<gene>
    <name evidence="2" type="ORF">CXG81DRAFT_14084</name>
</gene>
<proteinExistence type="predicted"/>
<feature type="domain" description="Protein kinase" evidence="1">
    <location>
        <begin position="1"/>
        <end position="218"/>
    </location>
</feature>
<dbReference type="STRING" id="1555241.A0A4P9X3W9"/>
<dbReference type="AlphaFoldDB" id="A0A4P9X3W9"/>
<dbReference type="InterPro" id="IPR000719">
    <property type="entry name" value="Prot_kinase_dom"/>
</dbReference>
<dbReference type="InterPro" id="IPR011009">
    <property type="entry name" value="Kinase-like_dom_sf"/>
</dbReference>
<dbReference type="SUPFAM" id="SSF56112">
    <property type="entry name" value="Protein kinase-like (PK-like)"/>
    <property type="match status" value="1"/>
</dbReference>
<dbReference type="GO" id="GO:0004674">
    <property type="term" value="F:protein serine/threonine kinase activity"/>
    <property type="evidence" value="ECO:0007669"/>
    <property type="project" value="TreeGrafter"/>
</dbReference>
<evidence type="ECO:0000259" key="1">
    <source>
        <dbReference type="PROSITE" id="PS50011"/>
    </source>
</evidence>
<dbReference type="GO" id="GO:0001725">
    <property type="term" value="C:stress fiber"/>
    <property type="evidence" value="ECO:0007669"/>
    <property type="project" value="TreeGrafter"/>
</dbReference>
<keyword evidence="3" id="KW-1185">Reference proteome</keyword>
<evidence type="ECO:0000313" key="2">
    <source>
        <dbReference type="EMBL" id="RKO99745.1"/>
    </source>
</evidence>
<dbReference type="GO" id="GO:0034446">
    <property type="term" value="P:substrate adhesion-dependent cell spreading"/>
    <property type="evidence" value="ECO:0007669"/>
    <property type="project" value="TreeGrafter"/>
</dbReference>
<dbReference type="GO" id="GO:0005524">
    <property type="term" value="F:ATP binding"/>
    <property type="evidence" value="ECO:0007669"/>
    <property type="project" value="InterPro"/>
</dbReference>
<evidence type="ECO:0000313" key="3">
    <source>
        <dbReference type="Proteomes" id="UP000274922"/>
    </source>
</evidence>
<sequence length="218" mass="24194">QEAEALVALYHPNLHPLLGVCLKWPDVGVLTELAPRGNLGHILYDGNIDIDPAQALKIASDIARAMAYLHSLPEPIYHWNLSLSNVLVMDDDSVRVADYGFAQAPLTTRNVSGGLLYNAQWLAPEVLRGDPKAQQRQDAVDMYAFGIMLTEIMLRQPAFGENMNSMAIGILVVIQKLRPILPDFLPDPLTDLIRRCWHEVPAQRPSFQQAVIELAGIL</sequence>
<dbReference type="Pfam" id="PF07714">
    <property type="entry name" value="PK_Tyr_Ser-Thr"/>
    <property type="match status" value="1"/>
</dbReference>
<dbReference type="PANTHER" id="PTHR44329">
    <property type="entry name" value="SERINE/THREONINE-PROTEIN KINASE TNNI3K-RELATED"/>
    <property type="match status" value="1"/>
</dbReference>